<dbReference type="InterPro" id="IPR047215">
    <property type="entry name" value="Galactose_mutarotase-like"/>
</dbReference>
<accession>A0A0M2NNP5</accession>
<dbReference type="PIRSF" id="PIRSF005096">
    <property type="entry name" value="GALM"/>
    <property type="match status" value="1"/>
</dbReference>
<dbReference type="GO" id="GO:0004034">
    <property type="term" value="F:aldose 1-epimerase activity"/>
    <property type="evidence" value="ECO:0007669"/>
    <property type="project" value="UniProtKB-EC"/>
</dbReference>
<feature type="binding site" evidence="11">
    <location>
        <begin position="187"/>
        <end position="189"/>
    </location>
    <ligand>
        <name>beta-D-galactose</name>
        <dbReference type="ChEBI" id="CHEBI:27667"/>
    </ligand>
</feature>
<evidence type="ECO:0000256" key="8">
    <source>
        <dbReference type="PIRNR" id="PIRNR005096"/>
    </source>
</evidence>
<organism evidence="12 13">
    <name type="scientific">Christensenella hongkongensis</name>
    <dbReference type="NCBI Taxonomy" id="270498"/>
    <lineage>
        <taxon>Bacteria</taxon>
        <taxon>Bacillati</taxon>
        <taxon>Bacillota</taxon>
        <taxon>Clostridia</taxon>
        <taxon>Christensenellales</taxon>
        <taxon>Christensenellaceae</taxon>
        <taxon>Christensenella</taxon>
    </lineage>
</organism>
<dbReference type="GO" id="GO:0030246">
    <property type="term" value="F:carbohydrate binding"/>
    <property type="evidence" value="ECO:0007669"/>
    <property type="project" value="InterPro"/>
</dbReference>
<comment type="pathway">
    <text evidence="2 8">Carbohydrate metabolism; hexose metabolism.</text>
</comment>
<reference evidence="12 13" key="1">
    <citation type="submission" date="2015-04" db="EMBL/GenBank/DDBJ databases">
        <title>Draft genome sequence of bacteremic isolate Catabacter hongkongensis type strain HKU16T.</title>
        <authorList>
            <person name="Lau S.K."/>
            <person name="Teng J.L."/>
            <person name="Huang Y."/>
            <person name="Curreem S.O."/>
            <person name="Tsui S.K."/>
            <person name="Woo P.C."/>
        </authorList>
    </citation>
    <scope>NUCLEOTIDE SEQUENCE [LARGE SCALE GENOMIC DNA]</scope>
    <source>
        <strain evidence="12 13">HKU16</strain>
    </source>
</reference>
<gene>
    <name evidence="12" type="ORF">CHK_0445</name>
</gene>
<dbReference type="EC" id="5.1.3.3" evidence="4 8"/>
<dbReference type="PATRIC" id="fig|270498.16.peg.549"/>
<dbReference type="NCBIfam" id="NF008277">
    <property type="entry name" value="PRK11055.1"/>
    <property type="match status" value="1"/>
</dbReference>
<name>A0A0M2NNP5_9FIRM</name>
<evidence type="ECO:0000256" key="5">
    <source>
        <dbReference type="ARBA" id="ARBA00014165"/>
    </source>
</evidence>
<feature type="binding site" evidence="10">
    <location>
        <position position="257"/>
    </location>
    <ligand>
        <name>beta-D-galactose</name>
        <dbReference type="ChEBI" id="CHEBI:27667"/>
    </ligand>
</feature>
<dbReference type="STRING" id="270498.CHK_0445"/>
<feature type="active site" description="Proton acceptor" evidence="9">
    <location>
        <position position="319"/>
    </location>
</feature>
<dbReference type="CDD" id="cd09019">
    <property type="entry name" value="galactose_mutarotase_like"/>
    <property type="match status" value="1"/>
</dbReference>
<evidence type="ECO:0000256" key="4">
    <source>
        <dbReference type="ARBA" id="ARBA00013185"/>
    </source>
</evidence>
<dbReference type="PANTHER" id="PTHR10091">
    <property type="entry name" value="ALDOSE-1-EPIMERASE"/>
    <property type="match status" value="1"/>
</dbReference>
<evidence type="ECO:0000256" key="3">
    <source>
        <dbReference type="ARBA" id="ARBA00006206"/>
    </source>
</evidence>
<dbReference type="InterPro" id="IPR011013">
    <property type="entry name" value="Gal_mutarotase_sf_dom"/>
</dbReference>
<evidence type="ECO:0000256" key="9">
    <source>
        <dbReference type="PIRSR" id="PIRSR005096-1"/>
    </source>
</evidence>
<comment type="similarity">
    <text evidence="3 8">Belongs to the aldose epimerase family.</text>
</comment>
<evidence type="ECO:0000256" key="11">
    <source>
        <dbReference type="PIRSR" id="PIRSR005096-3"/>
    </source>
</evidence>
<dbReference type="GO" id="GO:0006006">
    <property type="term" value="P:glucose metabolic process"/>
    <property type="evidence" value="ECO:0007669"/>
    <property type="project" value="TreeGrafter"/>
</dbReference>
<proteinExistence type="inferred from homology"/>
<feature type="binding site" evidence="11">
    <location>
        <begin position="89"/>
        <end position="90"/>
    </location>
    <ligand>
        <name>beta-D-galactose</name>
        <dbReference type="ChEBI" id="CHEBI:27667"/>
    </ligand>
</feature>
<dbReference type="InterPro" id="IPR018052">
    <property type="entry name" value="Ald1_epimerase_CS"/>
</dbReference>
<evidence type="ECO:0000313" key="13">
    <source>
        <dbReference type="Proteomes" id="UP000034076"/>
    </source>
</evidence>
<feature type="active site" description="Proton donor" evidence="9">
    <location>
        <position position="187"/>
    </location>
</feature>
<dbReference type="Proteomes" id="UP000034076">
    <property type="component" value="Unassembled WGS sequence"/>
</dbReference>
<dbReference type="InterPro" id="IPR014718">
    <property type="entry name" value="GH-type_carb-bd"/>
</dbReference>
<comment type="catalytic activity">
    <reaction evidence="1 8">
        <text>alpha-D-glucose = beta-D-glucose</text>
        <dbReference type="Rhea" id="RHEA:10264"/>
        <dbReference type="ChEBI" id="CHEBI:15903"/>
        <dbReference type="ChEBI" id="CHEBI:17925"/>
        <dbReference type="EC" id="5.1.3.3"/>
    </reaction>
</comment>
<keyword evidence="6 8" id="KW-0413">Isomerase</keyword>
<dbReference type="InterPro" id="IPR008183">
    <property type="entry name" value="Aldose_1/G6P_1-epimerase"/>
</dbReference>
<dbReference type="PANTHER" id="PTHR10091:SF0">
    <property type="entry name" value="GALACTOSE MUTAROTASE"/>
    <property type="match status" value="1"/>
</dbReference>
<keyword evidence="7 8" id="KW-0119">Carbohydrate metabolism</keyword>
<dbReference type="InterPro" id="IPR015443">
    <property type="entry name" value="Aldose_1-epimerase"/>
</dbReference>
<evidence type="ECO:0000256" key="10">
    <source>
        <dbReference type="PIRSR" id="PIRSR005096-2"/>
    </source>
</evidence>
<dbReference type="SUPFAM" id="SSF74650">
    <property type="entry name" value="Galactose mutarotase-like"/>
    <property type="match status" value="1"/>
</dbReference>
<keyword evidence="13" id="KW-1185">Reference proteome</keyword>
<comment type="caution">
    <text evidence="12">The sequence shown here is derived from an EMBL/GenBank/DDBJ whole genome shotgun (WGS) entry which is preliminary data.</text>
</comment>
<dbReference type="Gene3D" id="2.70.98.10">
    <property type="match status" value="1"/>
</dbReference>
<dbReference type="AlphaFoldDB" id="A0A0M2NNP5"/>
<evidence type="ECO:0000313" key="12">
    <source>
        <dbReference type="EMBL" id="KKI52017.1"/>
    </source>
</evidence>
<dbReference type="EMBL" id="LAYJ01000045">
    <property type="protein sequence ID" value="KKI52017.1"/>
    <property type="molecule type" value="Genomic_DNA"/>
</dbReference>
<evidence type="ECO:0000256" key="7">
    <source>
        <dbReference type="ARBA" id="ARBA00023277"/>
    </source>
</evidence>
<dbReference type="UniPathway" id="UPA00242"/>
<dbReference type="Pfam" id="PF01263">
    <property type="entry name" value="Aldose_epim"/>
    <property type="match status" value="1"/>
</dbReference>
<evidence type="ECO:0000256" key="1">
    <source>
        <dbReference type="ARBA" id="ARBA00001614"/>
    </source>
</evidence>
<sequence length="354" mass="39658">MRRFSFGKENTMATTERVCKKNGKEVYIYRIANKNGMRLKATNYGAAIMSLEIPDVHGMLQDVVLGFDTPQEYFAEQPFLGATIGRCANRIAGGSFAVGKEKYHIPCNENGINLLHSGTFGFHRAVWEGKTGEGDRLFFTYRSPDGEGGFPGAVDVCVTMSLTEENALRLEYGARSDADTVLNLTNHSYFNLDGGGRIEDHRLFMEADYYTPVDENLIPTGEVLKVENTPFDFRETHRIGGMINSKARQMKLCGGYDHNFVLRGRGLRRAARLEAPGSGLVMEVFTDRPGMQFYTANALAGVRGKRGKRYGARSACCFETQLYPDSVHHDHFPSCILGKNEICRSITEYRFFIK</sequence>
<dbReference type="GO" id="GO:0033499">
    <property type="term" value="P:galactose catabolic process via UDP-galactose, Leloir pathway"/>
    <property type="evidence" value="ECO:0007669"/>
    <property type="project" value="TreeGrafter"/>
</dbReference>
<protein>
    <recommendedName>
        <fullName evidence="5 8">Aldose 1-epimerase</fullName>
        <ecNumber evidence="4 8">5.1.3.3</ecNumber>
    </recommendedName>
</protein>
<evidence type="ECO:0000256" key="2">
    <source>
        <dbReference type="ARBA" id="ARBA00005028"/>
    </source>
</evidence>
<evidence type="ECO:0000256" key="6">
    <source>
        <dbReference type="ARBA" id="ARBA00023235"/>
    </source>
</evidence>
<dbReference type="PROSITE" id="PS00545">
    <property type="entry name" value="ALDOSE_1_EPIMERASE"/>
    <property type="match status" value="1"/>
</dbReference>